<dbReference type="SUPFAM" id="SSF81464">
    <property type="entry name" value="Cytochrome c oxidase subunit II-like, transmembrane region"/>
    <property type="match status" value="1"/>
</dbReference>
<keyword evidence="6 18" id="KW-0679">Respiratory chain</keyword>
<evidence type="ECO:0000256" key="4">
    <source>
        <dbReference type="ARBA" id="ARBA00015946"/>
    </source>
</evidence>
<reference evidence="22" key="1">
    <citation type="journal article" name="Sci. Rep.">
        <title>Rearrangement and evolution of mitochondrial genomes in Thysanoptera (Insecta).</title>
        <authorList>
            <person name="Tyagi K."/>
            <person name="Chakraborty R."/>
            <person name="Cameron S.L."/>
            <person name="Sweet A.D."/>
            <person name="Chandra K."/>
            <person name="Kumar V."/>
        </authorList>
    </citation>
    <scope>NUCLEOTIDE SEQUENCE</scope>
</reference>
<keyword evidence="13 19" id="KW-1133">Transmembrane helix</keyword>
<keyword evidence="16 18" id="KW-0472">Membrane</keyword>
<comment type="function">
    <text evidence="18">Component of the cytochrome c oxidase, the last enzyme in the mitochondrial electron transport chain which drives oxidative phosphorylation. The respiratory chain contains 3 multisubunit complexes succinate dehydrogenase (complex II, CII), ubiquinol-cytochrome c oxidoreductase (cytochrome b-c1 complex, complex III, CIII) and cytochrome c oxidase (complex IV, CIV), that cooperate to transfer electrons derived from NADH and succinate to molecular oxygen, creating an electrochemical gradient over the inner membrane that drives transmembrane transport and the ATP synthase. Cytochrome c oxidase is the component of the respiratory chain that catalyzes the reduction of oxygen to water. Electrons originating from reduced cytochrome c in the intermembrane space (IMS) are transferred via the dinuclear copper A center (CU(A)) of subunit 2 and heme A of subunit 1 to the active site in subunit 1, a binuclear center (BNC) formed by heme A3 and copper B (CU(B)). The BNC reduces molecular oxygen to 2 water molecules using 4 electrons from cytochrome c in the IMS and 4 protons from the mitochondrial matrix.</text>
</comment>
<dbReference type="InterPro" id="IPR045187">
    <property type="entry name" value="CcO_II"/>
</dbReference>
<comment type="cofactor">
    <cofactor evidence="18">
        <name>Cu cation</name>
        <dbReference type="ChEBI" id="CHEBI:23378"/>
    </cofactor>
    <text evidence="18">Binds a copper A center.</text>
</comment>
<feature type="domain" description="Cytochrome oxidase subunit II copper A binding" evidence="20">
    <location>
        <begin position="92"/>
        <end position="231"/>
    </location>
</feature>
<accession>A0A8A5L5H2</accession>
<evidence type="ECO:0000256" key="7">
    <source>
        <dbReference type="ARBA" id="ARBA00022692"/>
    </source>
</evidence>
<evidence type="ECO:0000256" key="16">
    <source>
        <dbReference type="ARBA" id="ARBA00023136"/>
    </source>
</evidence>
<keyword evidence="14 18" id="KW-0186">Copper</keyword>
<dbReference type="InterPro" id="IPR002429">
    <property type="entry name" value="CcO_II-like_C"/>
</dbReference>
<dbReference type="InterPro" id="IPR008972">
    <property type="entry name" value="Cupredoxin"/>
</dbReference>
<evidence type="ECO:0000256" key="12">
    <source>
        <dbReference type="ARBA" id="ARBA00022982"/>
    </source>
</evidence>
<evidence type="ECO:0000256" key="8">
    <source>
        <dbReference type="ARBA" id="ARBA00022723"/>
    </source>
</evidence>
<evidence type="ECO:0000259" key="21">
    <source>
        <dbReference type="PROSITE" id="PS50999"/>
    </source>
</evidence>
<feature type="transmembrane region" description="Helical" evidence="19">
    <location>
        <begin position="23"/>
        <end position="42"/>
    </location>
</feature>
<keyword evidence="10" id="KW-0460">Magnesium</keyword>
<dbReference type="Gene3D" id="2.60.40.420">
    <property type="entry name" value="Cupredoxins - blue copper proteins"/>
    <property type="match status" value="1"/>
</dbReference>
<proteinExistence type="inferred from homology"/>
<keyword evidence="7 18" id="KW-0812">Transmembrane</keyword>
<dbReference type="PROSITE" id="PS00078">
    <property type="entry name" value="COX2"/>
    <property type="match status" value="1"/>
</dbReference>
<evidence type="ECO:0000256" key="6">
    <source>
        <dbReference type="ARBA" id="ARBA00022660"/>
    </source>
</evidence>
<geneLocation type="mitochondrion" evidence="22"/>
<dbReference type="PANTHER" id="PTHR22888:SF9">
    <property type="entry name" value="CYTOCHROME C OXIDASE SUBUNIT 2"/>
    <property type="match status" value="1"/>
</dbReference>
<evidence type="ECO:0000256" key="13">
    <source>
        <dbReference type="ARBA" id="ARBA00022989"/>
    </source>
</evidence>
<evidence type="ECO:0000256" key="18">
    <source>
        <dbReference type="RuleBase" id="RU000457"/>
    </source>
</evidence>
<sequence length="233" mass="27325">MKKFYWSIFEDTPSLTIMSMEDFHDYTMMILTMITSFLMILMMKLITCKFKNLFLLEGQTLELLWTILPMVILVFIAYPSLFYLYFSDLSLNPSVSMKVFGAQWFWIYELTDFKSINFSSYYLNDEEMMTKNKPFLLGWRLLECDTRAVLPMNSEIRIMVTSQDVIHSFAIPSLSLKVDAIPGRLNWMTTFIKRPGLYYGQCSEICGVGHAFMPISVDVINKEDFIKFVKTFN</sequence>
<dbReference type="GO" id="GO:0042773">
    <property type="term" value="P:ATP synthesis coupled electron transport"/>
    <property type="evidence" value="ECO:0007669"/>
    <property type="project" value="TreeGrafter"/>
</dbReference>
<evidence type="ECO:0000256" key="10">
    <source>
        <dbReference type="ARBA" id="ARBA00022842"/>
    </source>
</evidence>
<dbReference type="PROSITE" id="PS50857">
    <property type="entry name" value="COX2_CUA"/>
    <property type="match status" value="1"/>
</dbReference>
<dbReference type="Pfam" id="PF02790">
    <property type="entry name" value="COX2_TM"/>
    <property type="match status" value="1"/>
</dbReference>
<keyword evidence="12 18" id="KW-0249">Electron transport</keyword>
<comment type="subcellular location">
    <subcellularLocation>
        <location evidence="1 18">Mitochondrion inner membrane</location>
        <topology evidence="1 18">Multi-pass membrane protein</topology>
    </subcellularLocation>
</comment>
<evidence type="ECO:0000256" key="19">
    <source>
        <dbReference type="SAM" id="Phobius"/>
    </source>
</evidence>
<evidence type="ECO:0000256" key="1">
    <source>
        <dbReference type="ARBA" id="ARBA00004448"/>
    </source>
</evidence>
<dbReference type="AlphaFoldDB" id="A0A8A5L5H2"/>
<comment type="similarity">
    <text evidence="2 18">Belongs to the cytochrome c oxidase subunit 2 family.</text>
</comment>
<dbReference type="Gene3D" id="1.10.287.90">
    <property type="match status" value="1"/>
</dbReference>
<dbReference type="InterPro" id="IPR001505">
    <property type="entry name" value="Copper_CuA"/>
</dbReference>
<evidence type="ECO:0000313" key="22">
    <source>
        <dbReference type="EMBL" id="QTF76093.1"/>
    </source>
</evidence>
<keyword evidence="11" id="KW-1278">Translocase</keyword>
<evidence type="ECO:0000256" key="15">
    <source>
        <dbReference type="ARBA" id="ARBA00023128"/>
    </source>
</evidence>
<name>A0A8A5L5H2_9NEOP</name>
<evidence type="ECO:0000256" key="2">
    <source>
        <dbReference type="ARBA" id="ARBA00007866"/>
    </source>
</evidence>
<evidence type="ECO:0000256" key="14">
    <source>
        <dbReference type="ARBA" id="ARBA00023008"/>
    </source>
</evidence>
<comment type="subunit">
    <text evidence="3">Component of the cytochrome c oxidase (complex IV, CIV), a multisubunit enzyme composed of a catalytic core of 3 subunits and several supernumerary subunits. The complex exists as a monomer or a dimer and forms supercomplexes (SCs) in the inner mitochondrial membrane with ubiquinol-cytochrome c oxidoreductase (cytochrome b-c1 complex, complex III, CIII).</text>
</comment>
<dbReference type="GO" id="GO:0005743">
    <property type="term" value="C:mitochondrial inner membrane"/>
    <property type="evidence" value="ECO:0007669"/>
    <property type="project" value="UniProtKB-SubCell"/>
</dbReference>
<feature type="transmembrane region" description="Helical" evidence="19">
    <location>
        <begin position="63"/>
        <end position="86"/>
    </location>
</feature>
<keyword evidence="5 18" id="KW-0813">Transport</keyword>
<dbReference type="PROSITE" id="PS50999">
    <property type="entry name" value="COX2_TM"/>
    <property type="match status" value="1"/>
</dbReference>
<keyword evidence="15 18" id="KW-0496">Mitochondrion</keyword>
<dbReference type="PRINTS" id="PR01166">
    <property type="entry name" value="CYCOXIDASEII"/>
</dbReference>
<feature type="domain" description="Cytochrome oxidase subunit II transmembrane region profile" evidence="21">
    <location>
        <begin position="1"/>
        <end position="91"/>
    </location>
</feature>
<dbReference type="GO" id="GO:0005507">
    <property type="term" value="F:copper ion binding"/>
    <property type="evidence" value="ECO:0007669"/>
    <property type="project" value="InterPro"/>
</dbReference>
<dbReference type="Pfam" id="PF00116">
    <property type="entry name" value="COX2"/>
    <property type="match status" value="1"/>
</dbReference>
<evidence type="ECO:0000259" key="20">
    <source>
        <dbReference type="PROSITE" id="PS50857"/>
    </source>
</evidence>
<protein>
    <recommendedName>
        <fullName evidence="4 18">Cytochrome c oxidase subunit 2</fullName>
    </recommendedName>
</protein>
<evidence type="ECO:0000256" key="17">
    <source>
        <dbReference type="ARBA" id="ARBA00049512"/>
    </source>
</evidence>
<organism evidence="22">
    <name type="scientific">Rhipiphorothrips cruentatus</name>
    <dbReference type="NCBI Taxonomy" id="764491"/>
    <lineage>
        <taxon>Eukaryota</taxon>
        <taxon>Metazoa</taxon>
        <taxon>Ecdysozoa</taxon>
        <taxon>Arthropoda</taxon>
        <taxon>Hexapoda</taxon>
        <taxon>Insecta</taxon>
        <taxon>Pterygota</taxon>
        <taxon>Neoptera</taxon>
        <taxon>Paraneoptera</taxon>
        <taxon>Thysanoptera</taxon>
        <taxon>Terebrantia</taxon>
        <taxon>Thripoidea</taxon>
        <taxon>Thripidae</taxon>
        <taxon>Rhipiphorothrips</taxon>
    </lineage>
</organism>
<dbReference type="InterPro" id="IPR036257">
    <property type="entry name" value="Cyt_c_oxidase_su2_TM_sf"/>
</dbReference>
<dbReference type="EMBL" id="MN072396">
    <property type="protein sequence ID" value="QTF76093.1"/>
    <property type="molecule type" value="Genomic_DNA"/>
</dbReference>
<dbReference type="GO" id="GO:0004129">
    <property type="term" value="F:cytochrome-c oxidase activity"/>
    <property type="evidence" value="ECO:0007669"/>
    <property type="project" value="UniProtKB-EC"/>
</dbReference>
<evidence type="ECO:0000256" key="3">
    <source>
        <dbReference type="ARBA" id="ARBA00011164"/>
    </source>
</evidence>
<evidence type="ECO:0000256" key="5">
    <source>
        <dbReference type="ARBA" id="ARBA00022448"/>
    </source>
</evidence>
<dbReference type="PANTHER" id="PTHR22888">
    <property type="entry name" value="CYTOCHROME C OXIDASE, SUBUNIT II"/>
    <property type="match status" value="1"/>
</dbReference>
<dbReference type="SUPFAM" id="SSF49503">
    <property type="entry name" value="Cupredoxins"/>
    <property type="match status" value="1"/>
</dbReference>
<comment type="catalytic activity">
    <reaction evidence="17">
        <text>4 Fe(II)-[cytochrome c] + O2 + 8 H(+)(in) = 4 Fe(III)-[cytochrome c] + 2 H2O + 4 H(+)(out)</text>
        <dbReference type="Rhea" id="RHEA:11436"/>
        <dbReference type="Rhea" id="RHEA-COMP:10350"/>
        <dbReference type="Rhea" id="RHEA-COMP:14399"/>
        <dbReference type="ChEBI" id="CHEBI:15377"/>
        <dbReference type="ChEBI" id="CHEBI:15378"/>
        <dbReference type="ChEBI" id="CHEBI:15379"/>
        <dbReference type="ChEBI" id="CHEBI:29033"/>
        <dbReference type="ChEBI" id="CHEBI:29034"/>
        <dbReference type="EC" id="7.1.1.9"/>
    </reaction>
    <physiologicalReaction direction="left-to-right" evidence="17">
        <dbReference type="Rhea" id="RHEA:11437"/>
    </physiologicalReaction>
</comment>
<gene>
    <name evidence="22" type="primary">cox2</name>
</gene>
<evidence type="ECO:0000256" key="11">
    <source>
        <dbReference type="ARBA" id="ARBA00022967"/>
    </source>
</evidence>
<keyword evidence="9 18" id="KW-0999">Mitochondrion inner membrane</keyword>
<evidence type="ECO:0000256" key="9">
    <source>
        <dbReference type="ARBA" id="ARBA00022792"/>
    </source>
</evidence>
<keyword evidence="8 18" id="KW-0479">Metal-binding</keyword>
<dbReference type="InterPro" id="IPR011759">
    <property type="entry name" value="Cyt_c_oxidase_su2_TM_dom"/>
</dbReference>